<evidence type="ECO:0000313" key="3">
    <source>
        <dbReference type="Proteomes" id="UP000002630"/>
    </source>
</evidence>
<accession>D7FPQ9</accession>
<reference evidence="2 3" key="1">
    <citation type="journal article" date="2010" name="Nature">
        <title>The Ectocarpus genome and the independent evolution of multicellularity in brown algae.</title>
        <authorList>
            <person name="Cock J.M."/>
            <person name="Sterck L."/>
            <person name="Rouze P."/>
            <person name="Scornet D."/>
            <person name="Allen A.E."/>
            <person name="Amoutzias G."/>
            <person name="Anthouard V."/>
            <person name="Artiguenave F."/>
            <person name="Aury J.M."/>
            <person name="Badger J.H."/>
            <person name="Beszteri B."/>
            <person name="Billiau K."/>
            <person name="Bonnet E."/>
            <person name="Bothwell J.H."/>
            <person name="Bowler C."/>
            <person name="Boyen C."/>
            <person name="Brownlee C."/>
            <person name="Carrano C.J."/>
            <person name="Charrier B."/>
            <person name="Cho G.Y."/>
            <person name="Coelho S.M."/>
            <person name="Collen J."/>
            <person name="Corre E."/>
            <person name="Da Silva C."/>
            <person name="Delage L."/>
            <person name="Delaroque N."/>
            <person name="Dittami S.M."/>
            <person name="Doulbeau S."/>
            <person name="Elias M."/>
            <person name="Farnham G."/>
            <person name="Gachon C.M."/>
            <person name="Gschloessl B."/>
            <person name="Heesch S."/>
            <person name="Jabbari K."/>
            <person name="Jubin C."/>
            <person name="Kawai H."/>
            <person name="Kimura K."/>
            <person name="Kloareg B."/>
            <person name="Kupper F.C."/>
            <person name="Lang D."/>
            <person name="Le Bail A."/>
            <person name="Leblanc C."/>
            <person name="Lerouge P."/>
            <person name="Lohr M."/>
            <person name="Lopez P.J."/>
            <person name="Martens C."/>
            <person name="Maumus F."/>
            <person name="Michel G."/>
            <person name="Miranda-Saavedra D."/>
            <person name="Morales J."/>
            <person name="Moreau H."/>
            <person name="Motomura T."/>
            <person name="Nagasato C."/>
            <person name="Napoli C.A."/>
            <person name="Nelson D.R."/>
            <person name="Nyvall-Collen P."/>
            <person name="Peters A.F."/>
            <person name="Pommier C."/>
            <person name="Potin P."/>
            <person name="Poulain J."/>
            <person name="Quesneville H."/>
            <person name="Read B."/>
            <person name="Rensing S.A."/>
            <person name="Ritter A."/>
            <person name="Rousvoal S."/>
            <person name="Samanta M."/>
            <person name="Samson G."/>
            <person name="Schroeder D.C."/>
            <person name="Segurens B."/>
            <person name="Strittmatter M."/>
            <person name="Tonon T."/>
            <person name="Tregear J.W."/>
            <person name="Valentin K."/>
            <person name="von Dassow P."/>
            <person name="Yamagishi T."/>
            <person name="Van de Peer Y."/>
            <person name="Wincker P."/>
        </authorList>
    </citation>
    <scope>NUCLEOTIDE SEQUENCE [LARGE SCALE GENOMIC DNA]</scope>
    <source>
        <strain evidence="3">Ec32 / CCAP1310/4</strain>
    </source>
</reference>
<dbReference type="Proteomes" id="UP000002630">
    <property type="component" value="Unassembled WGS sequence"/>
</dbReference>
<dbReference type="AlphaFoldDB" id="D7FPQ9"/>
<sequence length="291" mass="32017">MYAFPDIPRDKARRVAHASTVFRDVLSAGGSIATQDNVSREKEPAEGEPTALDEGENPSGLVPDVLSAKFFALGAQFVILQNLCNQDLRFKKFYDLVGSSGKAGLSALLLERWSSIVSLESSKKNYDCAIMARRAMGRVETPGALTKTPAWTIEHTTFTKADWIDGDVVFLDGTVFKCLDEGVLFRRFQERLGALQAGSFVVVFTFSSEQLLSGDFKLIYSNTHRYTTADGRAGGRFTSWLFKTLMHSNDHRVGVPEFKPDGNRNGCSESNLQGRQAAVFEDGSGLAHTRN</sequence>
<organism evidence="2 3">
    <name type="scientific">Ectocarpus siliculosus</name>
    <name type="common">Brown alga</name>
    <name type="synonym">Conferva siliculosa</name>
    <dbReference type="NCBI Taxonomy" id="2880"/>
    <lineage>
        <taxon>Eukaryota</taxon>
        <taxon>Sar</taxon>
        <taxon>Stramenopiles</taxon>
        <taxon>Ochrophyta</taxon>
        <taxon>PX clade</taxon>
        <taxon>Phaeophyceae</taxon>
        <taxon>Ectocarpales</taxon>
        <taxon>Ectocarpaceae</taxon>
        <taxon>Ectocarpus</taxon>
    </lineage>
</organism>
<protein>
    <submittedName>
        <fullName evidence="2">Uncharacterized protein</fullName>
    </submittedName>
</protein>
<proteinExistence type="predicted"/>
<feature type="region of interest" description="Disordered" evidence="1">
    <location>
        <begin position="33"/>
        <end position="58"/>
    </location>
</feature>
<gene>
    <name evidence="2" type="ORF">Esi_0195_0041</name>
</gene>
<name>D7FPQ9_ECTSI</name>
<keyword evidence="3" id="KW-1185">Reference proteome</keyword>
<dbReference type="InParanoid" id="D7FPQ9"/>
<dbReference type="EMBL" id="FN649760">
    <property type="protein sequence ID" value="CBJ30516.1"/>
    <property type="molecule type" value="Genomic_DNA"/>
</dbReference>
<evidence type="ECO:0000256" key="1">
    <source>
        <dbReference type="SAM" id="MobiDB-lite"/>
    </source>
</evidence>
<evidence type="ECO:0000313" key="2">
    <source>
        <dbReference type="EMBL" id="CBJ30516.1"/>
    </source>
</evidence>